<feature type="transmembrane region" description="Helical" evidence="1">
    <location>
        <begin position="90"/>
        <end position="109"/>
    </location>
</feature>
<dbReference type="EMBL" id="CAMAPF010000011">
    <property type="protein sequence ID" value="CAH9063886.1"/>
    <property type="molecule type" value="Genomic_DNA"/>
</dbReference>
<evidence type="ECO:0000256" key="1">
    <source>
        <dbReference type="SAM" id="Phobius"/>
    </source>
</evidence>
<keyword evidence="2" id="KW-0732">Signal</keyword>
<dbReference type="Proteomes" id="UP001152523">
    <property type="component" value="Unassembled WGS sequence"/>
</dbReference>
<evidence type="ECO:0000256" key="2">
    <source>
        <dbReference type="SAM" id="SignalP"/>
    </source>
</evidence>
<feature type="chain" id="PRO_5043863516" evidence="2">
    <location>
        <begin position="25"/>
        <end position="114"/>
    </location>
</feature>
<feature type="signal peptide" evidence="2">
    <location>
        <begin position="1"/>
        <end position="24"/>
    </location>
</feature>
<evidence type="ECO:0000313" key="4">
    <source>
        <dbReference type="Proteomes" id="UP001152523"/>
    </source>
</evidence>
<comment type="caution">
    <text evidence="3">The sequence shown here is derived from an EMBL/GenBank/DDBJ whole genome shotgun (WGS) entry which is preliminary data.</text>
</comment>
<sequence>MSRKCSNLGLAIAIFLFQSSFITTAKIEKLRLENEDRLLYDGILRGIESGNQTDLDEASGMELRAPMSKKCSKGHIYGCRTIRVSGTRMMSVFLVFFAMSLISFPTLHFKLTNT</sequence>
<proteinExistence type="predicted"/>
<reference evidence="3" key="1">
    <citation type="submission" date="2022-07" db="EMBL/GenBank/DDBJ databases">
        <authorList>
            <person name="Macas J."/>
            <person name="Novak P."/>
            <person name="Neumann P."/>
        </authorList>
    </citation>
    <scope>NUCLEOTIDE SEQUENCE</scope>
</reference>
<evidence type="ECO:0000313" key="3">
    <source>
        <dbReference type="EMBL" id="CAH9063886.1"/>
    </source>
</evidence>
<dbReference type="AlphaFoldDB" id="A0AAV0C5R4"/>
<keyword evidence="1" id="KW-0472">Membrane</keyword>
<keyword evidence="1" id="KW-1133">Transmembrane helix</keyword>
<organism evidence="3 4">
    <name type="scientific">Cuscuta epithymum</name>
    <dbReference type="NCBI Taxonomy" id="186058"/>
    <lineage>
        <taxon>Eukaryota</taxon>
        <taxon>Viridiplantae</taxon>
        <taxon>Streptophyta</taxon>
        <taxon>Embryophyta</taxon>
        <taxon>Tracheophyta</taxon>
        <taxon>Spermatophyta</taxon>
        <taxon>Magnoliopsida</taxon>
        <taxon>eudicotyledons</taxon>
        <taxon>Gunneridae</taxon>
        <taxon>Pentapetalae</taxon>
        <taxon>asterids</taxon>
        <taxon>lamiids</taxon>
        <taxon>Solanales</taxon>
        <taxon>Convolvulaceae</taxon>
        <taxon>Cuscuteae</taxon>
        <taxon>Cuscuta</taxon>
        <taxon>Cuscuta subgen. Cuscuta</taxon>
    </lineage>
</organism>
<keyword evidence="1" id="KW-0812">Transmembrane</keyword>
<gene>
    <name evidence="3" type="ORF">CEPIT_LOCUS2021</name>
</gene>
<name>A0AAV0C5R4_9ASTE</name>
<protein>
    <submittedName>
        <fullName evidence="3">Uncharacterized protein</fullName>
    </submittedName>
</protein>
<keyword evidence="4" id="KW-1185">Reference proteome</keyword>
<accession>A0AAV0C5R4</accession>